<dbReference type="Gene3D" id="1.10.238.10">
    <property type="entry name" value="EF-hand"/>
    <property type="match status" value="2"/>
</dbReference>
<dbReference type="InterPro" id="IPR002048">
    <property type="entry name" value="EF_hand_dom"/>
</dbReference>
<protein>
    <submittedName>
        <fullName evidence="1">Calcium-binding protein</fullName>
    </submittedName>
</protein>
<dbReference type="InterPro" id="IPR050230">
    <property type="entry name" value="CALM/Myosin/TropC-like"/>
</dbReference>
<evidence type="ECO:0000313" key="1">
    <source>
        <dbReference type="EMBL" id="KAK7239847.1"/>
    </source>
</evidence>
<evidence type="ECO:0000313" key="2">
    <source>
        <dbReference type="Proteomes" id="UP001363151"/>
    </source>
</evidence>
<dbReference type="InterPro" id="IPR018247">
    <property type="entry name" value="EF_Hand_1_Ca_BS"/>
</dbReference>
<dbReference type="GO" id="GO:0016460">
    <property type="term" value="C:myosin II complex"/>
    <property type="evidence" value="ECO:0007669"/>
    <property type="project" value="TreeGrafter"/>
</dbReference>
<organism evidence="1 2">
    <name type="scientific">Aureococcus anophagefferens</name>
    <name type="common">Harmful bloom alga</name>
    <dbReference type="NCBI Taxonomy" id="44056"/>
    <lineage>
        <taxon>Eukaryota</taxon>
        <taxon>Sar</taxon>
        <taxon>Stramenopiles</taxon>
        <taxon>Ochrophyta</taxon>
        <taxon>Pelagophyceae</taxon>
        <taxon>Pelagomonadales</taxon>
        <taxon>Pelagomonadaceae</taxon>
        <taxon>Aureococcus</taxon>
    </lineage>
</organism>
<comment type="caution">
    <text evidence="1">The sequence shown here is derived from an EMBL/GenBank/DDBJ whole genome shotgun (WGS) entry which is preliminary data.</text>
</comment>
<accession>A0ABR1FW37</accession>
<dbReference type="SUPFAM" id="SSF47473">
    <property type="entry name" value="EF-hand"/>
    <property type="match status" value="1"/>
</dbReference>
<reference evidence="1 2" key="1">
    <citation type="submission" date="2024-03" db="EMBL/GenBank/DDBJ databases">
        <title>Aureococcus anophagefferens CCMP1851 and Kratosvirus quantuckense: Draft genome of a second virus-susceptible host strain in the model system.</title>
        <authorList>
            <person name="Chase E."/>
            <person name="Truchon A.R."/>
            <person name="Schepens W."/>
            <person name="Wilhelm S.W."/>
        </authorList>
    </citation>
    <scope>NUCLEOTIDE SEQUENCE [LARGE SCALE GENOMIC DNA]</scope>
    <source>
        <strain evidence="1 2">CCMP1851</strain>
    </source>
</reference>
<dbReference type="InterPro" id="IPR011992">
    <property type="entry name" value="EF-hand-dom_pair"/>
</dbReference>
<dbReference type="EMBL" id="JBBJCI010000222">
    <property type="protein sequence ID" value="KAK7239847.1"/>
    <property type="molecule type" value="Genomic_DNA"/>
</dbReference>
<dbReference type="PROSITE" id="PS50222">
    <property type="entry name" value="EF_HAND_2"/>
    <property type="match status" value="4"/>
</dbReference>
<dbReference type="CDD" id="cd00051">
    <property type="entry name" value="EFh"/>
    <property type="match status" value="1"/>
</dbReference>
<dbReference type="Pfam" id="PF13499">
    <property type="entry name" value="EF-hand_7"/>
    <property type="match status" value="2"/>
</dbReference>
<dbReference type="PROSITE" id="PS00018">
    <property type="entry name" value="EF_HAND_1"/>
    <property type="match status" value="3"/>
</dbReference>
<dbReference type="SMART" id="SM00054">
    <property type="entry name" value="EFh"/>
    <property type="match status" value="4"/>
</dbReference>
<dbReference type="PANTHER" id="PTHR23048">
    <property type="entry name" value="MYOSIN LIGHT CHAIN 1, 3"/>
    <property type="match status" value="1"/>
</dbReference>
<dbReference type="GO" id="GO:0005509">
    <property type="term" value="F:calcium ion binding"/>
    <property type="evidence" value="ECO:0007669"/>
    <property type="project" value="InterPro"/>
</dbReference>
<dbReference type="Proteomes" id="UP001363151">
    <property type="component" value="Unassembled WGS sequence"/>
</dbReference>
<gene>
    <name evidence="1" type="ORF">SO694_00029368</name>
</gene>
<keyword evidence="2" id="KW-1185">Reference proteome</keyword>
<dbReference type="KEGG" id="aaf:AURANDRAFT_26147"/>
<name>A0ABR1FW37_AURAN</name>
<proteinExistence type="predicted"/>
<dbReference type="PANTHER" id="PTHR23048:SF46">
    <property type="entry name" value="TROPONIN C-LIKE ISOFORM X1"/>
    <property type="match status" value="1"/>
</dbReference>
<sequence>MSRPGTANSDGRPITPSTTEGGSSRPATPNYAGKKKNSQLHNIVYREDAQPREIPEDELAELAEAFKMFDQDGNGTMNKEELGTVMRSLGQEITHENLDLIFASVDNDKSGCICFDEFLVLMSRFMPPEGNTEDELMAAFQYFDKGKTGTFGLDEIEQAIHQLGMDITPAQMKNMLSCADTDHDGQMTFGDFKHMWIKDEEEEHAFMGGHRAESPTKQRFKEPEVETIH</sequence>